<dbReference type="InterPro" id="IPR029062">
    <property type="entry name" value="Class_I_gatase-like"/>
</dbReference>
<dbReference type="EMBL" id="DXEV01000219">
    <property type="protein sequence ID" value="HIX57984.1"/>
    <property type="molecule type" value="Genomic_DNA"/>
</dbReference>
<evidence type="ECO:0000256" key="7">
    <source>
        <dbReference type="ARBA" id="ARBA00023295"/>
    </source>
</evidence>
<comment type="caution">
    <text evidence="10">The sequence shown here is derived from an EMBL/GenBank/DDBJ whole genome shotgun (WGS) entry which is preliminary data.</text>
</comment>
<dbReference type="EC" id="3.2.1.23" evidence="3"/>
<dbReference type="PANTHER" id="PTHR36447">
    <property type="entry name" value="BETA-GALACTOSIDASE GANA"/>
    <property type="match status" value="1"/>
</dbReference>
<protein>
    <recommendedName>
        <fullName evidence="3">beta-galactosidase</fullName>
        <ecNumber evidence="3">3.2.1.23</ecNumber>
    </recommendedName>
</protein>
<evidence type="ECO:0000256" key="2">
    <source>
        <dbReference type="ARBA" id="ARBA00005940"/>
    </source>
</evidence>
<feature type="domain" description="Beta-galactosidase trimerisation" evidence="9">
    <location>
        <begin position="423"/>
        <end position="615"/>
    </location>
</feature>
<evidence type="ECO:0000256" key="1">
    <source>
        <dbReference type="ARBA" id="ARBA00001412"/>
    </source>
</evidence>
<reference evidence="10" key="2">
    <citation type="submission" date="2021-04" db="EMBL/GenBank/DDBJ databases">
        <authorList>
            <person name="Gilroy R."/>
        </authorList>
    </citation>
    <scope>NUCLEOTIDE SEQUENCE</scope>
    <source>
        <strain evidence="10">USASDec5-558</strain>
    </source>
</reference>
<proteinExistence type="inferred from homology"/>
<dbReference type="GO" id="GO:0004565">
    <property type="term" value="F:beta-galactosidase activity"/>
    <property type="evidence" value="ECO:0007669"/>
    <property type="project" value="UniProtKB-EC"/>
</dbReference>
<dbReference type="GO" id="GO:0009341">
    <property type="term" value="C:beta-galactosidase complex"/>
    <property type="evidence" value="ECO:0007669"/>
    <property type="project" value="InterPro"/>
</dbReference>
<dbReference type="Pfam" id="PF02449">
    <property type="entry name" value="Glyco_hydro_42"/>
    <property type="match status" value="1"/>
</dbReference>
<evidence type="ECO:0000259" key="9">
    <source>
        <dbReference type="Pfam" id="PF08532"/>
    </source>
</evidence>
<dbReference type="InterPro" id="IPR003476">
    <property type="entry name" value="Glyco_hydro_42"/>
</dbReference>
<evidence type="ECO:0000256" key="6">
    <source>
        <dbReference type="ARBA" id="ARBA00022833"/>
    </source>
</evidence>
<dbReference type="InterPro" id="IPR017853">
    <property type="entry name" value="GH"/>
</dbReference>
<evidence type="ECO:0000313" key="11">
    <source>
        <dbReference type="Proteomes" id="UP000886829"/>
    </source>
</evidence>
<dbReference type="GO" id="GO:0046872">
    <property type="term" value="F:metal ion binding"/>
    <property type="evidence" value="ECO:0007669"/>
    <property type="project" value="UniProtKB-KW"/>
</dbReference>
<sequence>MNRDQLLFGVAYYREYMPYERIDQDIEMMKKAHINYVRIGESTWSTYEKDDGVFDFSTLLVVLDKMHAAGISVIVGTPTYAIPSWLARKYPDIMAETQQGRNRYGARQLMDITHPAYLYYGDRIITKMLEAVHNHPAIIGYQLDNETKYYGCASPNVQIAFVKHLKQYYQERGGLQQLNADFGLDYWSNRIDSWEDFPDVRDTINGSLACAFKKFQRSLVTNYLQHQADLVRPYLKEGQFLTHNFDFEWRNYSFGVQPDVDHFAAAKCLDVMGCDIYHPGQEDLTGKEIAFGGDEIYAIADQRYFVLETEAQAFKNWTPFPGQLYLQAMAHLASGAQLIGYWHWHSLHNSFETYWKGLLSHDFKANPVYNEACQIGADLEKLQPVLAGFRKERKVCLVVSNECLSSIDYFPYHGPSLNTVKYSEHLYNDVVRAYYDALYEENIEADIRTLSDERIFDYDLLVLPLLYTASDEQLQKLNEFVRRGGHVIYSFKSGYADEHVKVRTVDQPGVISEVTGCTYQLIAEPRHVTLDGSAELNLDDVDSTLSDFLEMVTVDAQRQEQGDVTVLARYHHQYYQQYAAITYSQKQGEGSATYIGANVPKAVIAKVADYVVKRNQLLPERVSCKFPLIVRSAVNGQGQKVHFVLNFSCQNQSLPNPYGRCRAVLTGKEYEHGEVLELKDWGALVLQELN</sequence>
<gene>
    <name evidence="10" type="ORF">H9850_11020</name>
</gene>
<feature type="domain" description="Glycoside hydrolase family 42 N-terminal" evidence="8">
    <location>
        <begin position="12"/>
        <end position="382"/>
    </location>
</feature>
<name>A0A9D2B2G2_9GAMM</name>
<dbReference type="Pfam" id="PF08532">
    <property type="entry name" value="Glyco_hydro_42M"/>
    <property type="match status" value="1"/>
</dbReference>
<evidence type="ECO:0000256" key="5">
    <source>
        <dbReference type="ARBA" id="ARBA00022801"/>
    </source>
</evidence>
<dbReference type="PANTHER" id="PTHR36447:SF2">
    <property type="entry name" value="BETA-GALACTOSIDASE YESZ"/>
    <property type="match status" value="1"/>
</dbReference>
<evidence type="ECO:0000256" key="3">
    <source>
        <dbReference type="ARBA" id="ARBA00012756"/>
    </source>
</evidence>
<evidence type="ECO:0000259" key="8">
    <source>
        <dbReference type="Pfam" id="PF02449"/>
    </source>
</evidence>
<organism evidence="10 11">
    <name type="scientific">Candidatus Anaerobiospirillum pullistercoris</name>
    <dbReference type="NCBI Taxonomy" id="2838452"/>
    <lineage>
        <taxon>Bacteria</taxon>
        <taxon>Pseudomonadati</taxon>
        <taxon>Pseudomonadota</taxon>
        <taxon>Gammaproteobacteria</taxon>
        <taxon>Aeromonadales</taxon>
        <taxon>Succinivibrionaceae</taxon>
        <taxon>Anaerobiospirillum</taxon>
    </lineage>
</organism>
<dbReference type="SUPFAM" id="SSF51445">
    <property type="entry name" value="(Trans)glycosidases"/>
    <property type="match status" value="1"/>
</dbReference>
<keyword evidence="5" id="KW-0378">Hydrolase</keyword>
<evidence type="ECO:0000313" key="10">
    <source>
        <dbReference type="EMBL" id="HIX57984.1"/>
    </source>
</evidence>
<comment type="catalytic activity">
    <reaction evidence="1">
        <text>Hydrolysis of terminal non-reducing beta-D-galactose residues in beta-D-galactosides.</text>
        <dbReference type="EC" id="3.2.1.23"/>
    </reaction>
</comment>
<dbReference type="Gene3D" id="3.40.50.880">
    <property type="match status" value="1"/>
</dbReference>
<reference evidence="10" key="1">
    <citation type="journal article" date="2021" name="PeerJ">
        <title>Extensive microbial diversity within the chicken gut microbiome revealed by metagenomics and culture.</title>
        <authorList>
            <person name="Gilroy R."/>
            <person name="Ravi A."/>
            <person name="Getino M."/>
            <person name="Pursley I."/>
            <person name="Horton D.L."/>
            <person name="Alikhan N.F."/>
            <person name="Baker D."/>
            <person name="Gharbi K."/>
            <person name="Hall N."/>
            <person name="Watson M."/>
            <person name="Adriaenssens E.M."/>
            <person name="Foster-Nyarko E."/>
            <person name="Jarju S."/>
            <person name="Secka A."/>
            <person name="Antonio M."/>
            <person name="Oren A."/>
            <person name="Chaudhuri R.R."/>
            <person name="La Ragione R."/>
            <person name="Hildebrand F."/>
            <person name="Pallen M.J."/>
        </authorList>
    </citation>
    <scope>NUCLEOTIDE SEQUENCE</scope>
    <source>
        <strain evidence="10">USASDec5-558</strain>
    </source>
</reference>
<keyword evidence="6" id="KW-0862">Zinc</keyword>
<dbReference type="AlphaFoldDB" id="A0A9D2B2G2"/>
<accession>A0A9D2B2G2</accession>
<comment type="similarity">
    <text evidence="2">Belongs to the glycosyl hydrolase 42 family.</text>
</comment>
<keyword evidence="4" id="KW-0479">Metal-binding</keyword>
<dbReference type="InterPro" id="IPR013529">
    <property type="entry name" value="Glyco_hydro_42_N"/>
</dbReference>
<dbReference type="InterPro" id="IPR013738">
    <property type="entry name" value="Beta_galactosidase_Trimer"/>
</dbReference>
<dbReference type="Gene3D" id="3.20.20.80">
    <property type="entry name" value="Glycosidases"/>
    <property type="match status" value="1"/>
</dbReference>
<dbReference type="CDD" id="cd03143">
    <property type="entry name" value="A4_beta-galactosidase_middle_domain"/>
    <property type="match status" value="1"/>
</dbReference>
<dbReference type="Proteomes" id="UP000886829">
    <property type="component" value="Unassembled WGS sequence"/>
</dbReference>
<keyword evidence="7" id="KW-0326">Glycosidase</keyword>
<dbReference type="GO" id="GO:0005975">
    <property type="term" value="P:carbohydrate metabolic process"/>
    <property type="evidence" value="ECO:0007669"/>
    <property type="project" value="InterPro"/>
</dbReference>
<evidence type="ECO:0000256" key="4">
    <source>
        <dbReference type="ARBA" id="ARBA00022723"/>
    </source>
</evidence>
<dbReference type="SUPFAM" id="SSF52317">
    <property type="entry name" value="Class I glutamine amidotransferase-like"/>
    <property type="match status" value="1"/>
</dbReference>